<comment type="caution">
    <text evidence="1">The sequence shown here is derived from an EMBL/GenBank/DDBJ whole genome shotgun (WGS) entry which is preliminary data.</text>
</comment>
<dbReference type="InParanoid" id="A0A369JZJ1"/>
<evidence type="ECO:0000313" key="2">
    <source>
        <dbReference type="Proteomes" id="UP000076154"/>
    </source>
</evidence>
<proteinExistence type="predicted"/>
<accession>A0A369JZJ1</accession>
<organism evidence="1 2">
    <name type="scientific">Hypsizygus marmoreus</name>
    <name type="common">White beech mushroom</name>
    <name type="synonym">Agaricus marmoreus</name>
    <dbReference type="NCBI Taxonomy" id="39966"/>
    <lineage>
        <taxon>Eukaryota</taxon>
        <taxon>Fungi</taxon>
        <taxon>Dikarya</taxon>
        <taxon>Basidiomycota</taxon>
        <taxon>Agaricomycotina</taxon>
        <taxon>Agaricomycetes</taxon>
        <taxon>Agaricomycetidae</taxon>
        <taxon>Agaricales</taxon>
        <taxon>Tricholomatineae</taxon>
        <taxon>Lyophyllaceae</taxon>
        <taxon>Hypsizygus</taxon>
    </lineage>
</organism>
<evidence type="ECO:0000313" key="1">
    <source>
        <dbReference type="EMBL" id="RDB24864.1"/>
    </source>
</evidence>
<keyword evidence="2" id="KW-1185">Reference proteome</keyword>
<protein>
    <submittedName>
        <fullName evidence="1">Uncharacterized protein</fullName>
    </submittedName>
</protein>
<reference evidence="1" key="1">
    <citation type="submission" date="2018-04" db="EMBL/GenBank/DDBJ databases">
        <title>Whole genome sequencing of Hypsizygus marmoreus.</title>
        <authorList>
            <person name="Choi I.-G."/>
            <person name="Min B."/>
            <person name="Kim J.-G."/>
            <person name="Kim S."/>
            <person name="Oh Y.-L."/>
            <person name="Kong W.-S."/>
            <person name="Park H."/>
            <person name="Jeong J."/>
            <person name="Song E.-S."/>
        </authorList>
    </citation>
    <scope>NUCLEOTIDE SEQUENCE [LARGE SCALE GENOMIC DNA]</scope>
    <source>
        <strain evidence="1">51987-8</strain>
    </source>
</reference>
<gene>
    <name evidence="1" type="ORF">Hypma_007343</name>
</gene>
<dbReference type="Proteomes" id="UP000076154">
    <property type="component" value="Unassembled WGS sequence"/>
</dbReference>
<dbReference type="EMBL" id="LUEZ02000041">
    <property type="protein sequence ID" value="RDB24864.1"/>
    <property type="molecule type" value="Genomic_DNA"/>
</dbReference>
<name>A0A369JZJ1_HYPMA</name>
<sequence>MMLAIQKGGPVAPSGSFNTTTSYDNLTLLKVFQLCTSSNLRTLPPLKPECIRPAPPPLTLSDIGPSPLLRNSDLSKGPRVKTRYLGFIMTFNDLAQWGDDHDLIPGGQHYRLSYAAWEKLRLVVPYPTMTAVAHYGPHRSCAFSFVVATNRTPEELARATDLEFIERVRGILGKTEPPVWHHHVNV</sequence>
<dbReference type="AlphaFoldDB" id="A0A369JZJ1"/>